<evidence type="ECO:0000256" key="5">
    <source>
        <dbReference type="ARBA" id="ARBA00022801"/>
    </source>
</evidence>
<evidence type="ECO:0000313" key="9">
    <source>
        <dbReference type="EMBL" id="BBM84929.1"/>
    </source>
</evidence>
<organism evidence="9 10">
    <name type="scientific">Uabimicrobium amorphum</name>
    <dbReference type="NCBI Taxonomy" id="2596890"/>
    <lineage>
        <taxon>Bacteria</taxon>
        <taxon>Pseudomonadati</taxon>
        <taxon>Planctomycetota</taxon>
        <taxon>Candidatus Uabimicrobiia</taxon>
        <taxon>Candidatus Uabimicrobiales</taxon>
        <taxon>Candidatus Uabimicrobiaceae</taxon>
        <taxon>Candidatus Uabimicrobium</taxon>
    </lineage>
</organism>
<dbReference type="InterPro" id="IPR020084">
    <property type="entry name" value="NUDIX_hydrolase_CS"/>
</dbReference>
<accession>A0A5S9IN55</accession>
<dbReference type="InterPro" id="IPR015797">
    <property type="entry name" value="NUDIX_hydrolase-like_dom_sf"/>
</dbReference>
<feature type="domain" description="Nudix hydrolase" evidence="8">
    <location>
        <begin position="42"/>
        <end position="173"/>
    </location>
</feature>
<dbReference type="AlphaFoldDB" id="A0A5S9IN55"/>
<keyword evidence="10" id="KW-1185">Reference proteome</keyword>
<dbReference type="InterPro" id="IPR000086">
    <property type="entry name" value="NUDIX_hydrolase_dom"/>
</dbReference>
<dbReference type="SUPFAM" id="SSF55811">
    <property type="entry name" value="Nudix"/>
    <property type="match status" value="1"/>
</dbReference>
<sequence length="187" mass="21700">MELKKPKVYATRVLHEARKLKLIEEDLEFPDGHKETWEHVVLKEPGAKVLAVTDNDELIMVREYRGAAGEYVLRIPTGAIEPGEKPDEAAVRELQEEVGYFPQTLEFIEEQKPMSTFFKAYAFIFYATNLQKKSLERDAGEQDMQVAHIPLEKVYEMIFDMEISDPQTIYAILRLRKHLKDKTKNEG</sequence>
<comment type="catalytic activity">
    <reaction evidence="1">
        <text>GDP-alpha-D-mannose + H2O = alpha-D-mannose 1-phosphate + GMP + 2 H(+)</text>
        <dbReference type="Rhea" id="RHEA:27978"/>
        <dbReference type="ChEBI" id="CHEBI:15377"/>
        <dbReference type="ChEBI" id="CHEBI:15378"/>
        <dbReference type="ChEBI" id="CHEBI:57527"/>
        <dbReference type="ChEBI" id="CHEBI:58115"/>
        <dbReference type="ChEBI" id="CHEBI:58409"/>
    </reaction>
</comment>
<dbReference type="Pfam" id="PF00293">
    <property type="entry name" value="NUDIX"/>
    <property type="match status" value="1"/>
</dbReference>
<dbReference type="EMBL" id="AP019860">
    <property type="protein sequence ID" value="BBM84929.1"/>
    <property type="molecule type" value="Genomic_DNA"/>
</dbReference>
<dbReference type="RefSeq" id="WP_151969056.1">
    <property type="nucleotide sequence ID" value="NZ_AP019860.1"/>
</dbReference>
<name>A0A5S9IN55_UABAM</name>
<dbReference type="Gene3D" id="3.90.79.10">
    <property type="entry name" value="Nucleoside Triphosphate Pyrophosphohydrolase"/>
    <property type="match status" value="1"/>
</dbReference>
<keyword evidence="5" id="KW-0378">Hydrolase</keyword>
<gene>
    <name evidence="9" type="ORF">UABAM_03290</name>
</gene>
<evidence type="ECO:0000259" key="8">
    <source>
        <dbReference type="PROSITE" id="PS51462"/>
    </source>
</evidence>
<dbReference type="PANTHER" id="PTHR11839:SF18">
    <property type="entry name" value="NUDIX HYDROLASE DOMAIN-CONTAINING PROTEIN"/>
    <property type="match status" value="1"/>
</dbReference>
<dbReference type="GO" id="GO:0019693">
    <property type="term" value="P:ribose phosphate metabolic process"/>
    <property type="evidence" value="ECO:0007669"/>
    <property type="project" value="TreeGrafter"/>
</dbReference>
<dbReference type="OrthoDB" id="9806150at2"/>
<comment type="similarity">
    <text evidence="3">Belongs to the Nudix hydrolase family. NudK subfamily.</text>
</comment>
<evidence type="ECO:0000256" key="1">
    <source>
        <dbReference type="ARBA" id="ARBA00000847"/>
    </source>
</evidence>
<evidence type="ECO:0000313" key="10">
    <source>
        <dbReference type="Proteomes" id="UP000326354"/>
    </source>
</evidence>
<dbReference type="KEGG" id="uam:UABAM_03290"/>
<evidence type="ECO:0000256" key="3">
    <source>
        <dbReference type="ARBA" id="ARBA00007275"/>
    </source>
</evidence>
<protein>
    <recommendedName>
        <fullName evidence="4">GDP-mannose pyrophosphatase</fullName>
    </recommendedName>
    <alternativeName>
        <fullName evidence="6">GDP-mannose hydrolase</fullName>
    </alternativeName>
    <alternativeName>
        <fullName evidence="7">GDPMK</fullName>
    </alternativeName>
</protein>
<evidence type="ECO:0000256" key="2">
    <source>
        <dbReference type="ARBA" id="ARBA00001946"/>
    </source>
</evidence>
<evidence type="ECO:0000256" key="7">
    <source>
        <dbReference type="ARBA" id="ARBA00032272"/>
    </source>
</evidence>
<evidence type="ECO:0000256" key="4">
    <source>
        <dbReference type="ARBA" id="ARBA00016377"/>
    </source>
</evidence>
<evidence type="ECO:0000256" key="6">
    <source>
        <dbReference type="ARBA" id="ARBA00032162"/>
    </source>
</evidence>
<dbReference type="GO" id="GO:0016787">
    <property type="term" value="F:hydrolase activity"/>
    <property type="evidence" value="ECO:0007669"/>
    <property type="project" value="UniProtKB-KW"/>
</dbReference>
<reference evidence="9 10" key="1">
    <citation type="submission" date="2019-08" db="EMBL/GenBank/DDBJ databases">
        <title>Complete genome sequence of Candidatus Uab amorphum.</title>
        <authorList>
            <person name="Shiratori T."/>
            <person name="Suzuki S."/>
            <person name="Kakizawa Y."/>
            <person name="Ishida K."/>
        </authorList>
    </citation>
    <scope>NUCLEOTIDE SEQUENCE [LARGE SCALE GENOMIC DNA]</scope>
    <source>
        <strain evidence="9 10">SRT547</strain>
    </source>
</reference>
<dbReference type="PROSITE" id="PS00893">
    <property type="entry name" value="NUDIX_BOX"/>
    <property type="match status" value="1"/>
</dbReference>
<dbReference type="Proteomes" id="UP000326354">
    <property type="component" value="Chromosome"/>
</dbReference>
<comment type="cofactor">
    <cofactor evidence="2">
        <name>Mg(2+)</name>
        <dbReference type="ChEBI" id="CHEBI:18420"/>
    </cofactor>
</comment>
<dbReference type="PANTHER" id="PTHR11839">
    <property type="entry name" value="UDP/ADP-SUGAR PYROPHOSPHATASE"/>
    <property type="match status" value="1"/>
</dbReference>
<dbReference type="GO" id="GO:0006753">
    <property type="term" value="P:nucleoside phosphate metabolic process"/>
    <property type="evidence" value="ECO:0007669"/>
    <property type="project" value="TreeGrafter"/>
</dbReference>
<proteinExistence type="inferred from homology"/>
<dbReference type="PROSITE" id="PS51462">
    <property type="entry name" value="NUDIX"/>
    <property type="match status" value="1"/>
</dbReference>